<evidence type="ECO:0000313" key="3">
    <source>
        <dbReference type="Proteomes" id="UP000001301"/>
    </source>
</evidence>
<accession>Q6HMM8</accession>
<evidence type="ECO:0000256" key="1">
    <source>
        <dbReference type="SAM" id="Phobius"/>
    </source>
</evidence>
<name>Q6HMM8_BACHK</name>
<keyword evidence="1" id="KW-1133">Transmembrane helix</keyword>
<proteinExistence type="predicted"/>
<reference evidence="2 3" key="1">
    <citation type="journal article" date="2006" name="J. Bacteriol.">
        <title>Pathogenomic sequence analysis of Bacillus cereus and Bacillus thuringiensis isolates closely related to Bacillus anthracis.</title>
        <authorList>
            <person name="Han C.S."/>
            <person name="Xie G."/>
            <person name="Challacombe J.F."/>
            <person name="Altherr M.R."/>
            <person name="Bhotika S.S."/>
            <person name="Brown N."/>
            <person name="Bruce D."/>
            <person name="Campbell C.S."/>
            <person name="Campbell M.L."/>
            <person name="Chen J."/>
            <person name="Chertkov O."/>
            <person name="Cleland C."/>
            <person name="Dimitrijevic M."/>
            <person name="Doggett N.A."/>
            <person name="Fawcett J.J."/>
            <person name="Glavina T."/>
            <person name="Goodwin L.A."/>
            <person name="Green L.D."/>
            <person name="Hill K.K."/>
            <person name="Hitchcock P."/>
            <person name="Jackson P.J."/>
            <person name="Keim P."/>
            <person name="Kewalramani A.R."/>
            <person name="Longmire J."/>
            <person name="Lucas S."/>
            <person name="Malfatti S."/>
            <person name="McMurry K."/>
            <person name="Meincke L.J."/>
            <person name="Misra M."/>
            <person name="Moseman B.L."/>
            <person name="Mundt M."/>
            <person name="Munk A.C."/>
            <person name="Okinaka R.T."/>
            <person name="Parson-Quintana B."/>
            <person name="Reilly L.P."/>
            <person name="Richardson P."/>
            <person name="Robinson D.L."/>
            <person name="Rubin E."/>
            <person name="Saunders E."/>
            <person name="Tapia R."/>
            <person name="Tesmer J.G."/>
            <person name="Thayer N."/>
            <person name="Thompson L.S."/>
            <person name="Tice H."/>
            <person name="Ticknor L.O."/>
            <person name="Wills P.L."/>
            <person name="Brettin T.S."/>
            <person name="Gilna P."/>
        </authorList>
    </citation>
    <scope>NUCLEOTIDE SEQUENCE [LARGE SCALE GENOMIC DNA]</scope>
    <source>
        <strain evidence="2 3">97-27</strain>
    </source>
</reference>
<keyword evidence="1" id="KW-0472">Membrane</keyword>
<feature type="transmembrane region" description="Helical" evidence="1">
    <location>
        <begin position="38"/>
        <end position="55"/>
    </location>
</feature>
<dbReference type="AlphaFoldDB" id="Q6HMM8"/>
<dbReference type="Proteomes" id="UP000001301">
    <property type="component" value="Chromosome"/>
</dbReference>
<sequence>MKMFRNLLPAMLFVGLSLSILMPPFISCIIGEQSGFIGIVYSAILGSIALMSTLMSERIKKRAMTDIAPLLMR</sequence>
<dbReference type="EMBL" id="AE017355">
    <property type="protein sequence ID" value="AAT59207.1"/>
    <property type="molecule type" value="Genomic_DNA"/>
</dbReference>
<gene>
    <name evidence="2" type="ordered locus">BT9727_0850</name>
</gene>
<organism evidence="2 3">
    <name type="scientific">Bacillus thuringiensis subsp. konkukian (strain 97-27)</name>
    <dbReference type="NCBI Taxonomy" id="281309"/>
    <lineage>
        <taxon>Bacteria</taxon>
        <taxon>Bacillati</taxon>
        <taxon>Bacillota</taxon>
        <taxon>Bacilli</taxon>
        <taxon>Bacillales</taxon>
        <taxon>Bacillaceae</taxon>
        <taxon>Bacillus</taxon>
        <taxon>Bacillus cereus group</taxon>
    </lineage>
</organism>
<dbReference type="PATRIC" id="fig|281309.8.peg.892"/>
<protein>
    <submittedName>
        <fullName evidence="2">Uncharacterized protein</fullName>
    </submittedName>
</protein>
<keyword evidence="1" id="KW-0812">Transmembrane</keyword>
<dbReference type="KEGG" id="btk:BT9727_0850"/>
<dbReference type="HOGENOM" id="CLU_2696858_0_0_9"/>
<evidence type="ECO:0000313" key="2">
    <source>
        <dbReference type="EMBL" id="AAT59207.1"/>
    </source>
</evidence>